<evidence type="ECO:0000313" key="14">
    <source>
        <dbReference type="Proteomes" id="UP000054771"/>
    </source>
</evidence>
<feature type="domain" description="Major facilitator superfamily (MFS) profile" evidence="12">
    <location>
        <begin position="59"/>
        <end position="562"/>
    </location>
</feature>
<dbReference type="Pfam" id="PF07690">
    <property type="entry name" value="MFS_1"/>
    <property type="match status" value="1"/>
</dbReference>
<dbReference type="GO" id="GO:0005886">
    <property type="term" value="C:plasma membrane"/>
    <property type="evidence" value="ECO:0007669"/>
    <property type="project" value="TreeGrafter"/>
</dbReference>
<feature type="transmembrane region" description="Helical" evidence="11">
    <location>
        <begin position="295"/>
        <end position="315"/>
    </location>
</feature>
<dbReference type="GO" id="GO:0010106">
    <property type="term" value="P:cellular response to iron ion starvation"/>
    <property type="evidence" value="ECO:0007669"/>
    <property type="project" value="UniProtKB-ARBA"/>
</dbReference>
<dbReference type="InterPro" id="IPR036259">
    <property type="entry name" value="MFS_trans_sf"/>
</dbReference>
<dbReference type="AlphaFoldDB" id="A0A0U5CPA8"/>
<protein>
    <recommendedName>
        <fullName evidence="12">Major facilitator superfamily (MFS) profile domain-containing protein</fullName>
    </recommendedName>
</protein>
<keyword evidence="5 11" id="KW-0812">Transmembrane</keyword>
<feature type="transmembrane region" description="Helical" evidence="11">
    <location>
        <begin position="327"/>
        <end position="350"/>
    </location>
</feature>
<comment type="similarity">
    <text evidence="2">Belongs to the major facilitator superfamily.</text>
</comment>
<evidence type="ECO:0000256" key="2">
    <source>
        <dbReference type="ARBA" id="ARBA00008335"/>
    </source>
</evidence>
<feature type="transmembrane region" description="Helical" evidence="11">
    <location>
        <begin position="256"/>
        <end position="283"/>
    </location>
</feature>
<feature type="transmembrane region" description="Helical" evidence="11">
    <location>
        <begin position="370"/>
        <end position="394"/>
    </location>
</feature>
<evidence type="ECO:0000256" key="5">
    <source>
        <dbReference type="ARBA" id="ARBA00022692"/>
    </source>
</evidence>
<evidence type="ECO:0000256" key="6">
    <source>
        <dbReference type="ARBA" id="ARBA00022989"/>
    </source>
</evidence>
<dbReference type="InterPro" id="IPR020846">
    <property type="entry name" value="MFS_dom"/>
</dbReference>
<evidence type="ECO:0000256" key="9">
    <source>
        <dbReference type="ARBA" id="ARBA00023136"/>
    </source>
</evidence>
<feature type="transmembrane region" description="Helical" evidence="11">
    <location>
        <begin position="92"/>
        <end position="110"/>
    </location>
</feature>
<keyword evidence="8" id="KW-0406">Ion transport</keyword>
<dbReference type="EMBL" id="CDMC01000006">
    <property type="protein sequence ID" value="CEN60942.1"/>
    <property type="molecule type" value="Genomic_DNA"/>
</dbReference>
<evidence type="ECO:0000313" key="13">
    <source>
        <dbReference type="EMBL" id="CEN60942.1"/>
    </source>
</evidence>
<feature type="transmembrane region" description="Helical" evidence="11">
    <location>
        <begin position="427"/>
        <end position="452"/>
    </location>
</feature>
<dbReference type="Proteomes" id="UP000054771">
    <property type="component" value="Unassembled WGS sequence"/>
</dbReference>
<keyword evidence="3" id="KW-0813">Transport</keyword>
<feature type="region of interest" description="Disordered" evidence="10">
    <location>
        <begin position="1"/>
        <end position="34"/>
    </location>
</feature>
<dbReference type="PANTHER" id="PTHR23501:SF55">
    <property type="entry name" value="SIDEROPHORE IRON TRANSPORTER, PUTATIVE (AFU_ORTHOLOGUE AFUA_3G03440)-RELATED"/>
    <property type="match status" value="1"/>
</dbReference>
<keyword evidence="6 11" id="KW-1133">Transmembrane helix</keyword>
<feature type="transmembrane region" description="Helical" evidence="11">
    <location>
        <begin position="181"/>
        <end position="201"/>
    </location>
</feature>
<evidence type="ECO:0000256" key="10">
    <source>
        <dbReference type="SAM" id="MobiDB-lite"/>
    </source>
</evidence>
<dbReference type="SUPFAM" id="SSF103473">
    <property type="entry name" value="MFS general substrate transporter"/>
    <property type="match status" value="1"/>
</dbReference>
<reference evidence="14" key="1">
    <citation type="journal article" date="2016" name="Genome Announc.">
        <title>Draft genome sequences of fungus Aspergillus calidoustus.</title>
        <authorList>
            <person name="Horn F."/>
            <person name="Linde J."/>
            <person name="Mattern D.J."/>
            <person name="Walther G."/>
            <person name="Guthke R."/>
            <person name="Scherlach K."/>
            <person name="Martin K."/>
            <person name="Brakhage A.A."/>
            <person name="Petzke L."/>
            <person name="Valiante V."/>
        </authorList>
    </citation>
    <scope>NUCLEOTIDE SEQUENCE [LARGE SCALE GENOMIC DNA]</scope>
    <source>
        <strain evidence="14">SF006504</strain>
    </source>
</reference>
<gene>
    <name evidence="13" type="ORF">ASPCAL07613</name>
</gene>
<dbReference type="PROSITE" id="PS50850">
    <property type="entry name" value="MFS"/>
    <property type="match status" value="1"/>
</dbReference>
<dbReference type="InterPro" id="IPR011701">
    <property type="entry name" value="MFS"/>
</dbReference>
<organism evidence="13 14">
    <name type="scientific">Aspergillus calidoustus</name>
    <dbReference type="NCBI Taxonomy" id="454130"/>
    <lineage>
        <taxon>Eukaryota</taxon>
        <taxon>Fungi</taxon>
        <taxon>Dikarya</taxon>
        <taxon>Ascomycota</taxon>
        <taxon>Pezizomycotina</taxon>
        <taxon>Eurotiomycetes</taxon>
        <taxon>Eurotiomycetidae</taxon>
        <taxon>Eurotiales</taxon>
        <taxon>Aspergillaceae</taxon>
        <taxon>Aspergillus</taxon>
        <taxon>Aspergillus subgen. Nidulantes</taxon>
    </lineage>
</organism>
<evidence type="ECO:0000256" key="8">
    <source>
        <dbReference type="ARBA" id="ARBA00023065"/>
    </source>
</evidence>
<evidence type="ECO:0000256" key="7">
    <source>
        <dbReference type="ARBA" id="ARBA00023004"/>
    </source>
</evidence>
<accession>A0A0U5CPA8</accession>
<evidence type="ECO:0000256" key="1">
    <source>
        <dbReference type="ARBA" id="ARBA00004141"/>
    </source>
</evidence>
<keyword evidence="4" id="KW-0410">Iron transport</keyword>
<feature type="transmembrane region" description="Helical" evidence="11">
    <location>
        <begin position="401"/>
        <end position="421"/>
    </location>
</feature>
<name>A0A0U5CPA8_ASPCI</name>
<feature type="transmembrane region" description="Helical" evidence="11">
    <location>
        <begin position="122"/>
        <end position="141"/>
    </location>
</feature>
<keyword evidence="14" id="KW-1185">Reference proteome</keyword>
<feature type="transmembrane region" description="Helical" evidence="11">
    <location>
        <begin position="213"/>
        <end position="235"/>
    </location>
</feature>
<dbReference type="OMA" id="WAYGTIC"/>
<feature type="transmembrane region" description="Helical" evidence="11">
    <location>
        <begin position="541"/>
        <end position="559"/>
    </location>
</feature>
<keyword evidence="7" id="KW-0408">Iron</keyword>
<feature type="transmembrane region" description="Helical" evidence="11">
    <location>
        <begin position="464"/>
        <end position="487"/>
    </location>
</feature>
<dbReference type="GO" id="GO:0006826">
    <property type="term" value="P:iron ion transport"/>
    <property type="evidence" value="ECO:0007669"/>
    <property type="project" value="UniProtKB-KW"/>
</dbReference>
<keyword evidence="9 11" id="KW-0472">Membrane</keyword>
<evidence type="ECO:0000256" key="4">
    <source>
        <dbReference type="ARBA" id="ARBA00022496"/>
    </source>
</evidence>
<dbReference type="FunFam" id="1.20.1250.20:FF:000302">
    <property type="entry name" value="MFS siderochrome iron transporter MirB"/>
    <property type="match status" value="1"/>
</dbReference>
<evidence type="ECO:0000259" key="12">
    <source>
        <dbReference type="PROSITE" id="PS50850"/>
    </source>
</evidence>
<dbReference type="OrthoDB" id="4078873at2759"/>
<dbReference type="PANTHER" id="PTHR23501">
    <property type="entry name" value="MAJOR FACILITATOR SUPERFAMILY"/>
    <property type="match status" value="1"/>
</dbReference>
<feature type="transmembrane region" description="Helical" evidence="11">
    <location>
        <begin position="153"/>
        <end position="169"/>
    </location>
</feature>
<comment type="subcellular location">
    <subcellularLocation>
        <location evidence="1">Membrane</location>
        <topology evidence="1">Multi-pass membrane protein</topology>
    </subcellularLocation>
</comment>
<proteinExistence type="inferred from homology"/>
<evidence type="ECO:0000256" key="3">
    <source>
        <dbReference type="ARBA" id="ARBA00022448"/>
    </source>
</evidence>
<dbReference type="FunFam" id="1.20.1250.20:FF:000284">
    <property type="entry name" value="Siderophore iron transporter mirB"/>
    <property type="match status" value="1"/>
</dbReference>
<dbReference type="Gene3D" id="1.20.1250.20">
    <property type="entry name" value="MFS general substrate transporter like domains"/>
    <property type="match status" value="2"/>
</dbReference>
<dbReference type="GO" id="GO:0022857">
    <property type="term" value="F:transmembrane transporter activity"/>
    <property type="evidence" value="ECO:0007669"/>
    <property type="project" value="InterPro"/>
</dbReference>
<sequence length="575" mass="63072">MSAPTIEDQPPKMATDKIEPTVEPTVADPEKGELPEGQAGVQAAEAMTLSWSKTSVGITYASMWSLYCVNAFQASITGNLGPYILSDFGEHSLVTLIGIVSQVMAAATYMPVAKIVNLWGRPFGFILMVTLATIGLIMMATCENVQTYAASQVFYSVGFTGMIFSIDIITADTSTLRNRGLAYAFTSSPYLITAFAGPKIAERFHETNWRWAYGIWCILLPAVAVPLLVTLYLGIRKGKKQGLIHKQDSGRTWHESLIFHAIEFDLIGIFLLAAGFILFLLPFTLANSEEHKWKSASIITMLVIGFVVLVAFAIYEKFFSSKPFIPFHLLTSRTALGACALSFTYQISYYCWGSYFTSFLQVVNNQSITHAGYIANTFDMVSGVWLFCVGFLINRTGRFKWLIMCAVPLYMLGIGLMIYFRQPGQDIGYIVMCQIFAALGGGTMIITQQVAVTSVASHNDVASMLAMLGLFGYLGGAVGNSISGAIWTHTLPQALQDLLPESAKADWETIYGSLDVQLSYPMGSPEREGIMAAYGFAQKRMLIAGTAIMTLSLVWMMIIKNINLKTVNQVKGVVF</sequence>
<evidence type="ECO:0000256" key="11">
    <source>
        <dbReference type="SAM" id="Phobius"/>
    </source>
</evidence>